<keyword evidence="3" id="KW-1185">Reference proteome</keyword>
<evidence type="ECO:0000313" key="3">
    <source>
        <dbReference type="Proteomes" id="UP001163823"/>
    </source>
</evidence>
<gene>
    <name evidence="2" type="ORF">O6P43_025155</name>
</gene>
<comment type="caution">
    <text evidence="2">The sequence shown here is derived from an EMBL/GenBank/DDBJ whole genome shotgun (WGS) entry which is preliminary data.</text>
</comment>
<evidence type="ECO:0000256" key="1">
    <source>
        <dbReference type="SAM" id="MobiDB-lite"/>
    </source>
</evidence>
<organism evidence="2 3">
    <name type="scientific">Quillaja saponaria</name>
    <name type="common">Soap bark tree</name>
    <dbReference type="NCBI Taxonomy" id="32244"/>
    <lineage>
        <taxon>Eukaryota</taxon>
        <taxon>Viridiplantae</taxon>
        <taxon>Streptophyta</taxon>
        <taxon>Embryophyta</taxon>
        <taxon>Tracheophyta</taxon>
        <taxon>Spermatophyta</taxon>
        <taxon>Magnoliopsida</taxon>
        <taxon>eudicotyledons</taxon>
        <taxon>Gunneridae</taxon>
        <taxon>Pentapetalae</taxon>
        <taxon>rosids</taxon>
        <taxon>fabids</taxon>
        <taxon>Fabales</taxon>
        <taxon>Quillajaceae</taxon>
        <taxon>Quillaja</taxon>
    </lineage>
</organism>
<accession>A0AAD7L8D7</accession>
<sequence>MAQQEQGRTLAQSGQRVTRRSRRQIGQIPDLRRLEGCFGHFQISRSSTYRAICCVRVVGERKRGFRFRFCTSVRFSRFLFRLCGFRLGNAFKRIGLIEGDKLTMVNLPALIQDRG</sequence>
<dbReference type="AlphaFoldDB" id="A0AAD7L8D7"/>
<reference evidence="2" key="1">
    <citation type="journal article" date="2023" name="Science">
        <title>Elucidation of the pathway for biosynthesis of saponin adjuvants from the soapbark tree.</title>
        <authorList>
            <person name="Reed J."/>
            <person name="Orme A."/>
            <person name="El-Demerdash A."/>
            <person name="Owen C."/>
            <person name="Martin L.B.B."/>
            <person name="Misra R.C."/>
            <person name="Kikuchi S."/>
            <person name="Rejzek M."/>
            <person name="Martin A.C."/>
            <person name="Harkess A."/>
            <person name="Leebens-Mack J."/>
            <person name="Louveau T."/>
            <person name="Stephenson M.J."/>
            <person name="Osbourn A."/>
        </authorList>
    </citation>
    <scope>NUCLEOTIDE SEQUENCE</scope>
    <source>
        <strain evidence="2">S10</strain>
    </source>
</reference>
<evidence type="ECO:0000313" key="2">
    <source>
        <dbReference type="EMBL" id="KAJ7953449.1"/>
    </source>
</evidence>
<feature type="compositionally biased region" description="Polar residues" evidence="1">
    <location>
        <begin position="1"/>
        <end position="16"/>
    </location>
</feature>
<dbReference type="KEGG" id="qsa:O6P43_025155"/>
<dbReference type="EMBL" id="JARAOO010000010">
    <property type="protein sequence ID" value="KAJ7953449.1"/>
    <property type="molecule type" value="Genomic_DNA"/>
</dbReference>
<name>A0AAD7L8D7_QUISA</name>
<feature type="region of interest" description="Disordered" evidence="1">
    <location>
        <begin position="1"/>
        <end position="24"/>
    </location>
</feature>
<proteinExistence type="predicted"/>
<protein>
    <submittedName>
        <fullName evidence="2">Uncharacterized protein</fullName>
    </submittedName>
</protein>
<dbReference type="Proteomes" id="UP001163823">
    <property type="component" value="Chromosome 10"/>
</dbReference>